<dbReference type="Proteomes" id="UP001303946">
    <property type="component" value="Chromosome"/>
</dbReference>
<dbReference type="InterPro" id="IPR046730">
    <property type="entry name" value="DUF6622"/>
</dbReference>
<dbReference type="RefSeq" id="WP_316702953.1">
    <property type="nucleotide sequence ID" value="NZ_CP136336.1"/>
</dbReference>
<organism evidence="2 3">
    <name type="scientific">Piscinibacter gummiphilus</name>
    <dbReference type="NCBI Taxonomy" id="946333"/>
    <lineage>
        <taxon>Bacteria</taxon>
        <taxon>Pseudomonadati</taxon>
        <taxon>Pseudomonadota</taxon>
        <taxon>Betaproteobacteria</taxon>
        <taxon>Burkholderiales</taxon>
        <taxon>Sphaerotilaceae</taxon>
        <taxon>Piscinibacter</taxon>
    </lineage>
</organism>
<gene>
    <name evidence="2" type="ORF">RXV79_08315</name>
</gene>
<keyword evidence="3" id="KW-1185">Reference proteome</keyword>
<feature type="transmembrane region" description="Helical" evidence="1">
    <location>
        <begin position="39"/>
        <end position="57"/>
    </location>
</feature>
<keyword evidence="1" id="KW-0472">Membrane</keyword>
<feature type="transmembrane region" description="Helical" evidence="1">
    <location>
        <begin position="6"/>
        <end position="27"/>
    </location>
</feature>
<accession>A0ABZ0CYT9</accession>
<keyword evidence="1" id="KW-1133">Transmembrane helix</keyword>
<evidence type="ECO:0000313" key="2">
    <source>
        <dbReference type="EMBL" id="WOB10058.1"/>
    </source>
</evidence>
<proteinExistence type="predicted"/>
<evidence type="ECO:0000256" key="1">
    <source>
        <dbReference type="SAM" id="Phobius"/>
    </source>
</evidence>
<reference evidence="2 3" key="1">
    <citation type="submission" date="2023-10" db="EMBL/GenBank/DDBJ databases">
        <title>Bacteria for the degradation of biodegradable plastic PBAT(Polybutylene adipate terephthalate).</title>
        <authorList>
            <person name="Weon H.-Y."/>
            <person name="Yeon J."/>
        </authorList>
    </citation>
    <scope>NUCLEOTIDE SEQUENCE [LARGE SCALE GENOMIC DNA]</scope>
    <source>
        <strain evidence="2 3">SBD 7-3</strain>
    </source>
</reference>
<evidence type="ECO:0000313" key="3">
    <source>
        <dbReference type="Proteomes" id="UP001303946"/>
    </source>
</evidence>
<sequence length="173" mass="18623">MSILQLIGQVIVHTPIWVWGLLAFVTFMGLRQAFDQELSAARVIGISLGWTFFSVWGAANTFGFNAPVLLAWATGLALSLAAQHWLIAPRGVRALGDGRFAVAGSLWPLLTIWAVFGVRYVTSVMMVLDPALKQNTTFDLAVPAVYGLLSSLFVGRALRVLRSAKVAPALALA</sequence>
<keyword evidence="1" id="KW-0812">Transmembrane</keyword>
<dbReference type="EMBL" id="CP136336">
    <property type="protein sequence ID" value="WOB10058.1"/>
    <property type="molecule type" value="Genomic_DNA"/>
</dbReference>
<feature type="transmembrane region" description="Helical" evidence="1">
    <location>
        <begin position="69"/>
        <end position="88"/>
    </location>
</feature>
<feature type="transmembrane region" description="Helical" evidence="1">
    <location>
        <begin position="100"/>
        <end position="120"/>
    </location>
</feature>
<name>A0ABZ0CYT9_9BURK</name>
<feature type="transmembrane region" description="Helical" evidence="1">
    <location>
        <begin position="140"/>
        <end position="158"/>
    </location>
</feature>
<protein>
    <submittedName>
        <fullName evidence="2">DUF6622 family protein</fullName>
    </submittedName>
</protein>
<dbReference type="Pfam" id="PF20327">
    <property type="entry name" value="DUF6622"/>
    <property type="match status" value="1"/>
</dbReference>